<dbReference type="PANTHER" id="PTHR48108:SF32">
    <property type="entry name" value="TRANSCRIPTIONAL REPRESSOR CCPN"/>
    <property type="match status" value="1"/>
</dbReference>
<keyword evidence="1" id="KW-0677">Repeat</keyword>
<dbReference type="OrthoDB" id="9793615at2"/>
<evidence type="ECO:0000256" key="1">
    <source>
        <dbReference type="ARBA" id="ARBA00022737"/>
    </source>
</evidence>
<gene>
    <name evidence="4" type="ORF">A8990_11156</name>
</gene>
<proteinExistence type="predicted"/>
<reference evidence="4 5" key="1">
    <citation type="submission" date="2018-08" db="EMBL/GenBank/DDBJ databases">
        <title>Genomic Encyclopedia of Type Strains, Phase III (KMG-III): the genomes of soil and plant-associated and newly described type strains.</title>
        <authorList>
            <person name="Whitman W."/>
        </authorList>
    </citation>
    <scope>NUCLEOTIDE SEQUENCE [LARGE SCALE GENOMIC DNA]</scope>
    <source>
        <strain evidence="4 5">CGMCC 1.10966</strain>
    </source>
</reference>
<keyword evidence="2" id="KW-0129">CBS domain</keyword>
<dbReference type="InterPro" id="IPR046342">
    <property type="entry name" value="CBS_dom_sf"/>
</dbReference>
<evidence type="ECO:0000313" key="4">
    <source>
        <dbReference type="EMBL" id="REE86159.1"/>
    </source>
</evidence>
<dbReference type="AlphaFoldDB" id="A0A3D9SAS7"/>
<comment type="caution">
    <text evidence="4">The sequence shown here is derived from an EMBL/GenBank/DDBJ whole genome shotgun (WGS) entry which is preliminary data.</text>
</comment>
<evidence type="ECO:0000259" key="3">
    <source>
        <dbReference type="PROSITE" id="PS51371"/>
    </source>
</evidence>
<name>A0A3D9SAS7_9BACL</name>
<accession>A0A3D9SAS7</accession>
<protein>
    <submittedName>
        <fullName evidence="4">CBS domain protein</fullName>
    </submittedName>
</protein>
<dbReference type="Pfam" id="PF08279">
    <property type="entry name" value="HTH_11"/>
    <property type="match status" value="1"/>
</dbReference>
<dbReference type="InterPro" id="IPR036390">
    <property type="entry name" value="WH_DNA-bd_sf"/>
</dbReference>
<keyword evidence="5" id="KW-1185">Reference proteome</keyword>
<dbReference type="EMBL" id="QTTN01000011">
    <property type="protein sequence ID" value="REE86159.1"/>
    <property type="molecule type" value="Genomic_DNA"/>
</dbReference>
<dbReference type="RefSeq" id="WP_116189181.1">
    <property type="nucleotide sequence ID" value="NZ_QTTN01000011.1"/>
</dbReference>
<dbReference type="InterPro" id="IPR000644">
    <property type="entry name" value="CBS_dom"/>
</dbReference>
<dbReference type="InterPro" id="IPR051462">
    <property type="entry name" value="CBS_domain-containing"/>
</dbReference>
<dbReference type="Proteomes" id="UP000256304">
    <property type="component" value="Unassembled WGS sequence"/>
</dbReference>
<evidence type="ECO:0000256" key="2">
    <source>
        <dbReference type="PROSITE-ProRule" id="PRU00703"/>
    </source>
</evidence>
<dbReference type="Gene3D" id="3.10.580.10">
    <property type="entry name" value="CBS-domain"/>
    <property type="match status" value="1"/>
</dbReference>
<dbReference type="PANTHER" id="PTHR48108">
    <property type="entry name" value="CBS DOMAIN-CONTAINING PROTEIN CBSX2, CHLOROPLASTIC"/>
    <property type="match status" value="1"/>
</dbReference>
<dbReference type="InterPro" id="IPR013196">
    <property type="entry name" value="HTH_11"/>
</dbReference>
<dbReference type="SMART" id="SM00116">
    <property type="entry name" value="CBS"/>
    <property type="match status" value="2"/>
</dbReference>
<dbReference type="Pfam" id="PF00571">
    <property type="entry name" value="CBS"/>
    <property type="match status" value="1"/>
</dbReference>
<dbReference type="SUPFAM" id="SSF54631">
    <property type="entry name" value="CBS-domain pair"/>
    <property type="match status" value="1"/>
</dbReference>
<evidence type="ECO:0000313" key="5">
    <source>
        <dbReference type="Proteomes" id="UP000256304"/>
    </source>
</evidence>
<feature type="domain" description="CBS" evidence="3">
    <location>
        <begin position="148"/>
        <end position="215"/>
    </location>
</feature>
<dbReference type="PROSITE" id="PS51371">
    <property type="entry name" value="CBS"/>
    <property type="match status" value="1"/>
</dbReference>
<dbReference type="SUPFAM" id="SSF46785">
    <property type="entry name" value="Winged helix' DNA-binding domain"/>
    <property type="match status" value="1"/>
</dbReference>
<sequence>MDITLTARQLEILKFVKLHAPITGDQLAEMLGTGKPTLRADLSLLVMLRLLEAKPRVGYFPGAAVGSQDQSLKRWADAYVKDVQGLPNSVMETATVQDAVISLFMGNAEALTVIDANRHLVGVVTPKELLKVTLGNASASALPVSMAMARIPAVAAVYPDQPLLEAVKKMLVQELDGLPVVAKEEQCSRKFEVIGWISKTNILHWMMELESDRHE</sequence>
<organism evidence="4 5">
    <name type="scientific">Paenibacillus taihuensis</name>
    <dbReference type="NCBI Taxonomy" id="1156355"/>
    <lineage>
        <taxon>Bacteria</taxon>
        <taxon>Bacillati</taxon>
        <taxon>Bacillota</taxon>
        <taxon>Bacilli</taxon>
        <taxon>Bacillales</taxon>
        <taxon>Paenibacillaceae</taxon>
        <taxon>Paenibacillus</taxon>
    </lineage>
</organism>